<dbReference type="Proteomes" id="UP000540787">
    <property type="component" value="Unassembled WGS sequence"/>
</dbReference>
<organism evidence="1 2">
    <name type="scientific">Massilia aurea</name>
    <dbReference type="NCBI Taxonomy" id="373040"/>
    <lineage>
        <taxon>Bacteria</taxon>
        <taxon>Pseudomonadati</taxon>
        <taxon>Pseudomonadota</taxon>
        <taxon>Betaproteobacteria</taxon>
        <taxon>Burkholderiales</taxon>
        <taxon>Oxalobacteraceae</taxon>
        <taxon>Telluria group</taxon>
        <taxon>Massilia</taxon>
    </lineage>
</organism>
<comment type="caution">
    <text evidence="1">The sequence shown here is derived from an EMBL/GenBank/DDBJ whole genome shotgun (WGS) entry which is preliminary data.</text>
</comment>
<accession>A0A7X0CGI3</accession>
<proteinExistence type="predicted"/>
<reference evidence="1 2" key="1">
    <citation type="submission" date="2020-08" db="EMBL/GenBank/DDBJ databases">
        <title>The Agave Microbiome: Exploring the role of microbial communities in plant adaptations to desert environments.</title>
        <authorList>
            <person name="Partida-Martinez L.P."/>
        </authorList>
    </citation>
    <scope>NUCLEOTIDE SEQUENCE [LARGE SCALE GENOMIC DNA]</scope>
    <source>
        <strain evidence="1 2">AT3.2</strain>
    </source>
</reference>
<evidence type="ECO:0000313" key="1">
    <source>
        <dbReference type="EMBL" id="MBB6136258.1"/>
    </source>
</evidence>
<protein>
    <submittedName>
        <fullName evidence="1">Uncharacterized protein</fullName>
    </submittedName>
</protein>
<dbReference type="AlphaFoldDB" id="A0A7X0CGI3"/>
<evidence type="ECO:0000313" key="2">
    <source>
        <dbReference type="Proteomes" id="UP000540787"/>
    </source>
</evidence>
<gene>
    <name evidence="1" type="ORF">HD842_004435</name>
</gene>
<feature type="non-terminal residue" evidence="1">
    <location>
        <position position="1"/>
    </location>
</feature>
<name>A0A7X0CGI3_9BURK</name>
<sequence length="44" mass="4799">LSLNSVTPTGHINNIIYWCAGIFNIRGLTFGNGLSVAQFQFVQS</sequence>
<keyword evidence="2" id="KW-1185">Reference proteome</keyword>
<dbReference type="EMBL" id="JACHBX010000005">
    <property type="protein sequence ID" value="MBB6136258.1"/>
    <property type="molecule type" value="Genomic_DNA"/>
</dbReference>